<evidence type="ECO:0000313" key="2">
    <source>
        <dbReference type="EMBL" id="SPD33977.1"/>
    </source>
</evidence>
<sequence>MRIRNSSPPRPSSWVAKLGPSTSTLTARAPRIMPPTSCEDNTASEATDGTHSSSSPSWTSAARTTTSSPSLLTWALIELSKKWYYL</sequence>
<feature type="compositionally biased region" description="Low complexity" evidence="1">
    <location>
        <begin position="52"/>
        <end position="67"/>
    </location>
</feature>
<name>A0A2N9J9F4_FAGSY</name>
<feature type="compositionally biased region" description="Polar residues" evidence="1">
    <location>
        <begin position="38"/>
        <end position="51"/>
    </location>
</feature>
<gene>
    <name evidence="2" type="ORF">FSB_LOCUS61859</name>
</gene>
<accession>A0A2N9J9F4</accession>
<dbReference type="EMBL" id="OIVN01006482">
    <property type="protein sequence ID" value="SPD33977.1"/>
    <property type="molecule type" value="Genomic_DNA"/>
</dbReference>
<protein>
    <submittedName>
        <fullName evidence="2">Uncharacterized protein</fullName>
    </submittedName>
</protein>
<organism evidence="2">
    <name type="scientific">Fagus sylvatica</name>
    <name type="common">Beechnut</name>
    <dbReference type="NCBI Taxonomy" id="28930"/>
    <lineage>
        <taxon>Eukaryota</taxon>
        <taxon>Viridiplantae</taxon>
        <taxon>Streptophyta</taxon>
        <taxon>Embryophyta</taxon>
        <taxon>Tracheophyta</taxon>
        <taxon>Spermatophyta</taxon>
        <taxon>Magnoliopsida</taxon>
        <taxon>eudicotyledons</taxon>
        <taxon>Gunneridae</taxon>
        <taxon>Pentapetalae</taxon>
        <taxon>rosids</taxon>
        <taxon>fabids</taxon>
        <taxon>Fagales</taxon>
        <taxon>Fagaceae</taxon>
        <taxon>Fagus</taxon>
    </lineage>
</organism>
<proteinExistence type="predicted"/>
<dbReference type="AlphaFoldDB" id="A0A2N9J9F4"/>
<evidence type="ECO:0000256" key="1">
    <source>
        <dbReference type="SAM" id="MobiDB-lite"/>
    </source>
</evidence>
<reference evidence="2" key="1">
    <citation type="submission" date="2018-02" db="EMBL/GenBank/DDBJ databases">
        <authorList>
            <person name="Cohen D.B."/>
            <person name="Kent A.D."/>
        </authorList>
    </citation>
    <scope>NUCLEOTIDE SEQUENCE</scope>
</reference>
<feature type="region of interest" description="Disordered" evidence="1">
    <location>
        <begin position="1"/>
        <end position="67"/>
    </location>
</feature>